<dbReference type="AlphaFoldDB" id="A0A0M2Q0M2"/>
<feature type="domain" description="Sulfatase-modifying factor enzyme-like" evidence="1">
    <location>
        <begin position="24"/>
        <end position="285"/>
    </location>
</feature>
<dbReference type="PANTHER" id="PTHR23150">
    <property type="entry name" value="SULFATASE MODIFYING FACTOR 1, 2"/>
    <property type="match status" value="1"/>
</dbReference>
<organism evidence="2 3">
    <name type="scientific">Prochlorothrix hollandica PCC 9006 = CALU 1027</name>
    <dbReference type="NCBI Taxonomy" id="317619"/>
    <lineage>
        <taxon>Bacteria</taxon>
        <taxon>Bacillati</taxon>
        <taxon>Cyanobacteriota</taxon>
        <taxon>Cyanophyceae</taxon>
        <taxon>Prochlorotrichales</taxon>
        <taxon>Prochlorotrichaceae</taxon>
        <taxon>Prochlorothrix</taxon>
    </lineage>
</organism>
<dbReference type="InterPro" id="IPR042095">
    <property type="entry name" value="SUMF_sf"/>
</dbReference>
<proteinExistence type="predicted"/>
<dbReference type="STRING" id="317619.GCA_000332315_00326"/>
<sequence>MVVRIQPPKRGLFGKQPDPVKLELLPIPGGTFWMGQTEAETRHLKQECTEEQYQKLFANELPRHRVTVPPFWMGRYPVTQAQYEAVMGNNPATQYKSKFVGPDQPVVGVNWDQAIAFCQKLTELCREQLQGGKIVLPTEAQWEYACRAGTETAFYFGDRLEPHQANFDGNFTYNGSKKGEYRQVTTPVGSFPANAWGLQDLHGNVWEWCQDEFHESYAEKPEALKRDGSIPWEDSNSNVLDDDRSGQIRVLRGGSWSNYPRYCRSADRDGGARDYFYNLRGFRLVLASRTS</sequence>
<dbReference type="SUPFAM" id="SSF56436">
    <property type="entry name" value="C-type lectin-like"/>
    <property type="match status" value="1"/>
</dbReference>
<dbReference type="eggNOG" id="COG1262">
    <property type="taxonomic scope" value="Bacteria"/>
</dbReference>
<evidence type="ECO:0000313" key="3">
    <source>
        <dbReference type="Proteomes" id="UP000034681"/>
    </source>
</evidence>
<dbReference type="InterPro" id="IPR005532">
    <property type="entry name" value="SUMF_dom"/>
</dbReference>
<name>A0A0M2Q0M2_PROHO</name>
<gene>
    <name evidence="2" type="ORF">PROH_07910</name>
</gene>
<reference evidence="2" key="1">
    <citation type="submission" date="2012-04" db="EMBL/GenBank/DDBJ databases">
        <authorList>
            <person name="Borisov I.G."/>
            <person name="Ivanikova N.V."/>
            <person name="Pinevich A.V."/>
        </authorList>
    </citation>
    <scope>NUCLEOTIDE SEQUENCE</scope>
    <source>
        <strain evidence="2">CALU 1027</strain>
    </source>
</reference>
<dbReference type="Proteomes" id="UP000034681">
    <property type="component" value="Unassembled WGS sequence"/>
</dbReference>
<dbReference type="GO" id="GO:0120147">
    <property type="term" value="F:formylglycine-generating oxidase activity"/>
    <property type="evidence" value="ECO:0007669"/>
    <property type="project" value="TreeGrafter"/>
</dbReference>
<dbReference type="InterPro" id="IPR016187">
    <property type="entry name" value="CTDL_fold"/>
</dbReference>
<dbReference type="Pfam" id="PF03781">
    <property type="entry name" value="FGE-sulfatase"/>
    <property type="match status" value="1"/>
</dbReference>
<protein>
    <recommendedName>
        <fullName evidence="1">Sulfatase-modifying factor enzyme-like domain-containing protein</fullName>
    </recommendedName>
</protein>
<accession>A0A0M2Q0M2</accession>
<evidence type="ECO:0000313" key="2">
    <source>
        <dbReference type="EMBL" id="KKJ00494.1"/>
    </source>
</evidence>
<dbReference type="InterPro" id="IPR051043">
    <property type="entry name" value="Sulfatase_Mod_Factor_Kinase"/>
</dbReference>
<keyword evidence="3" id="KW-1185">Reference proteome</keyword>
<dbReference type="Gene3D" id="3.90.1580.10">
    <property type="entry name" value="paralog of FGE (formylglycine-generating enzyme)"/>
    <property type="match status" value="1"/>
</dbReference>
<evidence type="ECO:0000259" key="1">
    <source>
        <dbReference type="Pfam" id="PF03781"/>
    </source>
</evidence>
<dbReference type="EMBL" id="AJTX02000004">
    <property type="protein sequence ID" value="KKJ00494.1"/>
    <property type="molecule type" value="Genomic_DNA"/>
</dbReference>
<dbReference type="PANTHER" id="PTHR23150:SF19">
    <property type="entry name" value="FORMYLGLYCINE-GENERATING ENZYME"/>
    <property type="match status" value="1"/>
</dbReference>
<comment type="caution">
    <text evidence="2">The sequence shown here is derived from an EMBL/GenBank/DDBJ whole genome shotgun (WGS) entry which is preliminary data.</text>
</comment>